<feature type="domain" description="Primase C-terminal 2" evidence="2">
    <location>
        <begin position="204"/>
        <end position="270"/>
    </location>
</feature>
<dbReference type="EMBL" id="VIWO01000006">
    <property type="protein sequence ID" value="TWF38835.1"/>
    <property type="molecule type" value="Genomic_DNA"/>
</dbReference>
<dbReference type="Pfam" id="PF08707">
    <property type="entry name" value="PriCT_2"/>
    <property type="match status" value="1"/>
</dbReference>
<accession>A0A561PL40</accession>
<dbReference type="InterPro" id="IPR014907">
    <property type="entry name" value="BT4734-like_N"/>
</dbReference>
<evidence type="ECO:0000259" key="2">
    <source>
        <dbReference type="Pfam" id="PF08707"/>
    </source>
</evidence>
<dbReference type="AlphaFoldDB" id="A0A561PL40"/>
<reference evidence="4 5" key="1">
    <citation type="submission" date="2019-06" db="EMBL/GenBank/DDBJ databases">
        <title>Sorghum-associated microbial communities from plants grown in Nebraska, USA.</title>
        <authorList>
            <person name="Schachtman D."/>
        </authorList>
    </citation>
    <scope>NUCLEOTIDE SEQUENCE [LARGE SCALE GENOMIC DNA]</scope>
    <source>
        <strain evidence="4 5">1209</strain>
    </source>
</reference>
<dbReference type="OrthoDB" id="1522635at2"/>
<evidence type="ECO:0000313" key="5">
    <source>
        <dbReference type="Proteomes" id="UP000320811"/>
    </source>
</evidence>
<proteinExistence type="predicted"/>
<protein>
    <submittedName>
        <fullName evidence="4">Primase-like protein</fullName>
    </submittedName>
</protein>
<evidence type="ECO:0000259" key="1">
    <source>
        <dbReference type="Pfam" id="PF05272"/>
    </source>
</evidence>
<name>A0A561PL40_9BACT</name>
<evidence type="ECO:0000259" key="3">
    <source>
        <dbReference type="Pfam" id="PF08800"/>
    </source>
</evidence>
<comment type="caution">
    <text evidence="4">The sequence shown here is derived from an EMBL/GenBank/DDBJ whole genome shotgun (WGS) entry which is preliminary data.</text>
</comment>
<gene>
    <name evidence="4" type="ORF">FHW36_10658</name>
</gene>
<organism evidence="4 5">
    <name type="scientific">Chitinophaga polysaccharea</name>
    <dbReference type="NCBI Taxonomy" id="1293035"/>
    <lineage>
        <taxon>Bacteria</taxon>
        <taxon>Pseudomonadati</taxon>
        <taxon>Bacteroidota</taxon>
        <taxon>Chitinophagia</taxon>
        <taxon>Chitinophagales</taxon>
        <taxon>Chitinophagaceae</taxon>
        <taxon>Chitinophaga</taxon>
    </lineage>
</organism>
<keyword evidence="5" id="KW-1185">Reference proteome</keyword>
<feature type="domain" description="Virulence-associated protein E-like" evidence="1">
    <location>
        <begin position="442"/>
        <end position="623"/>
    </location>
</feature>
<dbReference type="InterPro" id="IPR014819">
    <property type="entry name" value="PriCT_2"/>
</dbReference>
<dbReference type="Proteomes" id="UP000320811">
    <property type="component" value="Unassembled WGS sequence"/>
</dbReference>
<dbReference type="Pfam" id="PF05272">
    <property type="entry name" value="VapE-like_dom"/>
    <property type="match status" value="1"/>
</dbReference>
<dbReference type="GO" id="GO:0016817">
    <property type="term" value="F:hydrolase activity, acting on acid anhydrides"/>
    <property type="evidence" value="ECO:0007669"/>
    <property type="project" value="InterPro"/>
</dbReference>
<dbReference type="InterPro" id="IPR007936">
    <property type="entry name" value="VapE-like_dom"/>
</dbReference>
<sequence>MSSTVSIYNNIYAPADGKEIPVDILLHYIQDGEWQDDVLAVRTGKKDKVKLPAACMSGKFRERQMSGLIQHSGFICIDIDDVDPEELKSLLCPDKHVYAAFVSAGGKGLALLFKINPDKHAEAFEGLQEYLYTNYQVVVDPSCRDVSRARFVSYDPHMYLNEKADKFCQYPKKPPVALKKVPDIVFVKSDFDAIVKEITTRRIDITGDYATWLRIAFAIADRFGENGRDDFHRVSQFGATYKYEVADRQYTNCLKANKTGITIASFYHFAKQAGIRLFSDQTKLIVQTATFAKKGARSRESVVKMLQEQEHIPASASADIVDQVFTNNVKVDGDSEIDAVELWMRQNYDLRRNAITRYIENNGKPLQAKDFNSIYISSKKVFDKGSYELIDRLINSDFTQDYNPLLEFFEQNKDRHPSGVIAQLFDTINTDTGVRGSEFMPHYASYFGTKWLVGAISAAHGVHSPLMLVLCGAVQGTGKTEWFRRLLPTALRSYYAESKLDAGKDDEILMTQKWFICDDEMGGKSKAEEKRLKELTSKQVFSLREPYGRNNVDLLRLASLCGTTNDGEILSDPTGNRRIIPVNVLSIDHATYNSIDKTDVIMEAYHLWKDGFNWELTRDDIAMLNGYTTSFDKSSIEYDLINRYYELPAAGNQFNVVPRTTTDIKVRLEKLTMQRLSLDRIGKEMARLGYEKKAVKIKGKSYKAYELVEIGDPVVSSGNQ</sequence>
<evidence type="ECO:0000313" key="4">
    <source>
        <dbReference type="EMBL" id="TWF38835.1"/>
    </source>
</evidence>
<feature type="domain" description="BT4734-like N-terminal" evidence="3">
    <location>
        <begin position="48"/>
        <end position="159"/>
    </location>
</feature>
<dbReference type="PANTHER" id="PTHR34985">
    <property type="entry name" value="SLR0554 PROTEIN"/>
    <property type="match status" value="1"/>
</dbReference>
<dbReference type="RefSeq" id="WP_145671270.1">
    <property type="nucleotide sequence ID" value="NZ_VIWO01000006.1"/>
</dbReference>
<dbReference type="Pfam" id="PF08800">
    <property type="entry name" value="BT4734-like_N"/>
    <property type="match status" value="1"/>
</dbReference>
<dbReference type="PANTHER" id="PTHR34985:SF1">
    <property type="entry name" value="SLR0554 PROTEIN"/>
    <property type="match status" value="1"/>
</dbReference>